<dbReference type="EMBL" id="KI517384">
    <property type="protein sequence ID" value="ESQ54204.1"/>
    <property type="molecule type" value="Genomic_DNA"/>
</dbReference>
<reference evidence="2 3" key="1">
    <citation type="journal article" date="2013" name="Front. Plant Sci.">
        <title>The Reference Genome of the Halophytic Plant Eutrema salsugineum.</title>
        <authorList>
            <person name="Yang R."/>
            <person name="Jarvis D.E."/>
            <person name="Chen H."/>
            <person name="Beilstein M.A."/>
            <person name="Grimwood J."/>
            <person name="Jenkins J."/>
            <person name="Shu S."/>
            <person name="Prochnik S."/>
            <person name="Xin M."/>
            <person name="Ma C."/>
            <person name="Schmutz J."/>
            <person name="Wing R.A."/>
            <person name="Mitchell-Olds T."/>
            <person name="Schumaker K.S."/>
            <person name="Wang X."/>
        </authorList>
    </citation>
    <scope>NUCLEOTIDE SEQUENCE [LARGE SCALE GENOMIC DNA]</scope>
</reference>
<name>V4MCP2_EUTSA</name>
<dbReference type="PANTHER" id="PTHR31147:SF29">
    <property type="entry name" value="SPERMIDINE COUMAROYL-COA ACYLTRANSFERASE"/>
    <property type="match status" value="1"/>
</dbReference>
<dbReference type="KEGG" id="eus:EUTSA_v10027544mg"/>
<organism evidence="2 3">
    <name type="scientific">Eutrema salsugineum</name>
    <name type="common">Saltwater cress</name>
    <name type="synonym">Sisymbrium salsugineum</name>
    <dbReference type="NCBI Taxonomy" id="72664"/>
    <lineage>
        <taxon>Eukaryota</taxon>
        <taxon>Viridiplantae</taxon>
        <taxon>Streptophyta</taxon>
        <taxon>Embryophyta</taxon>
        <taxon>Tracheophyta</taxon>
        <taxon>Spermatophyta</taxon>
        <taxon>Magnoliopsida</taxon>
        <taxon>eudicotyledons</taxon>
        <taxon>Gunneridae</taxon>
        <taxon>Pentapetalae</taxon>
        <taxon>rosids</taxon>
        <taxon>malvids</taxon>
        <taxon>Brassicales</taxon>
        <taxon>Brassicaceae</taxon>
        <taxon>Eutremeae</taxon>
        <taxon>Eutrema</taxon>
    </lineage>
</organism>
<sequence>AIYKIEQEIFTLRLTTIVTKLIWPQVTWKLVSQVTSEPTVVPVWQRERLVMKIEPGAGAGSRSSLLTTLPYMPSNDLVKNHLINNKNATLVRECEFEKESYTTYEILSACLWKSRSRALNLDLDKITVLGIIVGIRHVLDPPLSEGYYGNSIIDVYIELTTRELYEASISDIVKLVKRAKKKAYDRRYVEEVLRNTERMIKEDVKFGDVIDGSLFMTDMRNVGFFGSMDFGWNEPVNLRGLMFEESAKNMGMILRPSKLGLAMEGGVRVVMTLPRDAMVKSKQEMDDMMYLRPRF</sequence>
<proteinExistence type="inferred from homology"/>
<protein>
    <submittedName>
        <fullName evidence="2">Uncharacterized protein</fullName>
    </submittedName>
</protein>
<dbReference type="Gene3D" id="3.30.559.10">
    <property type="entry name" value="Chloramphenicol acetyltransferase-like domain"/>
    <property type="match status" value="1"/>
</dbReference>
<feature type="non-terminal residue" evidence="2">
    <location>
        <position position="1"/>
    </location>
</feature>
<dbReference type="Gramene" id="ESQ54204">
    <property type="protein sequence ID" value="ESQ54204"/>
    <property type="gene ID" value="EUTSA_v10027544mg"/>
</dbReference>
<evidence type="ECO:0000313" key="2">
    <source>
        <dbReference type="EMBL" id="ESQ54204.1"/>
    </source>
</evidence>
<dbReference type="AlphaFoldDB" id="V4MCP2"/>
<dbReference type="OMA" id="RECEFEK"/>
<dbReference type="PANTHER" id="PTHR31147">
    <property type="entry name" value="ACYL TRANSFERASE 4"/>
    <property type="match status" value="1"/>
</dbReference>
<evidence type="ECO:0000256" key="1">
    <source>
        <dbReference type="ARBA" id="ARBA00009861"/>
    </source>
</evidence>
<dbReference type="InterPro" id="IPR050898">
    <property type="entry name" value="Plant_acyltransferase"/>
</dbReference>
<gene>
    <name evidence="2" type="ORF">EUTSA_v10027544mg</name>
</gene>
<comment type="similarity">
    <text evidence="1">Belongs to the plant acyltransferase family.</text>
</comment>
<dbReference type="eggNOG" id="ENOG502RBEP">
    <property type="taxonomic scope" value="Eukaryota"/>
</dbReference>
<dbReference type="InterPro" id="IPR023213">
    <property type="entry name" value="CAT-like_dom_sf"/>
</dbReference>
<dbReference type="Proteomes" id="UP000030689">
    <property type="component" value="Unassembled WGS sequence"/>
</dbReference>
<keyword evidence="3" id="KW-1185">Reference proteome</keyword>
<evidence type="ECO:0000313" key="3">
    <source>
        <dbReference type="Proteomes" id="UP000030689"/>
    </source>
</evidence>
<dbReference type="Pfam" id="PF02458">
    <property type="entry name" value="Transferase"/>
    <property type="match status" value="1"/>
</dbReference>
<accession>V4MCP2</accession>